<dbReference type="RefSeq" id="WP_082725737.1">
    <property type="nucleotide sequence ID" value="NZ_AP014924.1"/>
</dbReference>
<sequence>MGRRAGREARGGTTAAAPQVLRPRQGRFPQPPAHLALAALLLLAGYYAALALGWLPPLGEEGLAGGSLPDAIRREAVARMARALPVLAEERAKRGFPLDPVADPNRTGLIGVEFTEITTTMGDPVAKRTAANPQWAGVLAEELWRAGARPGDVAAATLSGSFPGLNLAVFAAADALELHLAAVASLGASMWGANLPLWTWADMERTLWEKGLIGQRSLAYALGGEGDRGGGLLPEGVEALRAAVDRSGVPLLAAEGGSASPEGASLQGANPAARDLENAVQARLELFDEVAARHGARIAACVNVGGGQAALGRCPAMLALPPGLNLPQEVPACGPEAEAGVLSRMAGRGVPVIHLLNIRELALRSGLPIDPVPFPEVIPP</sequence>
<reference evidence="4" key="2">
    <citation type="journal article" date="2016" name="Int. J. Syst. Evol. Microbiol.">
        <title>Complete genome sequence and cell structure of Limnochorda pilosa, a Gram-negative spore-former within the phylum Firmicutes.</title>
        <authorList>
            <person name="Watanabe M."/>
            <person name="Kojima H."/>
            <person name="Fukui M."/>
        </authorList>
    </citation>
    <scope>NUCLEOTIDE SEQUENCE [LARGE SCALE GENOMIC DNA]</scope>
    <source>
        <strain evidence="4">HC45</strain>
    </source>
</reference>
<dbReference type="OrthoDB" id="6233025at2"/>
<evidence type="ECO:0000313" key="4">
    <source>
        <dbReference type="Proteomes" id="UP000065807"/>
    </source>
</evidence>
<dbReference type="STRING" id="1555112.LIP_0442"/>
<protein>
    <recommendedName>
        <fullName evidence="5">Poly-gamma-glutamate system protein</fullName>
    </recommendedName>
</protein>
<accession>A0A0K2SHK0</accession>
<evidence type="ECO:0000256" key="1">
    <source>
        <dbReference type="SAM" id="MobiDB-lite"/>
    </source>
</evidence>
<dbReference type="AlphaFoldDB" id="A0A0K2SHK0"/>
<dbReference type="Proteomes" id="UP000065807">
    <property type="component" value="Chromosome"/>
</dbReference>
<feature type="region of interest" description="Disordered" evidence="1">
    <location>
        <begin position="1"/>
        <end position="27"/>
    </location>
</feature>
<dbReference type="InterPro" id="IPR027602">
    <property type="entry name" value="PGA_system"/>
</dbReference>
<organism evidence="3 4">
    <name type="scientific">Limnochorda pilosa</name>
    <dbReference type="NCBI Taxonomy" id="1555112"/>
    <lineage>
        <taxon>Bacteria</taxon>
        <taxon>Bacillati</taxon>
        <taxon>Bacillota</taxon>
        <taxon>Limnochordia</taxon>
        <taxon>Limnochordales</taxon>
        <taxon>Limnochordaceae</taxon>
        <taxon>Limnochorda</taxon>
    </lineage>
</organism>
<reference evidence="4" key="1">
    <citation type="submission" date="2015-07" db="EMBL/GenBank/DDBJ databases">
        <title>Complete genome sequence and phylogenetic analysis of Limnochorda pilosa.</title>
        <authorList>
            <person name="Watanabe M."/>
            <person name="Kojima H."/>
            <person name="Fukui M."/>
        </authorList>
    </citation>
    <scope>NUCLEOTIDE SEQUENCE [LARGE SCALE GENOMIC DNA]</scope>
    <source>
        <strain evidence="4">HC45</strain>
    </source>
</reference>
<evidence type="ECO:0000313" key="3">
    <source>
        <dbReference type="EMBL" id="BAS26299.1"/>
    </source>
</evidence>
<keyword evidence="2" id="KW-1133">Transmembrane helix</keyword>
<keyword evidence="2" id="KW-0812">Transmembrane</keyword>
<dbReference type="KEGG" id="lpil:LIP_0442"/>
<gene>
    <name evidence="3" type="ORF">LIP_0442</name>
</gene>
<keyword evidence="4" id="KW-1185">Reference proteome</keyword>
<proteinExistence type="predicted"/>
<dbReference type="EMBL" id="AP014924">
    <property type="protein sequence ID" value="BAS26299.1"/>
    <property type="molecule type" value="Genomic_DNA"/>
</dbReference>
<dbReference type="NCBIfam" id="TIGR04332">
    <property type="entry name" value="gamma_Glu_sys"/>
    <property type="match status" value="1"/>
</dbReference>
<name>A0A0K2SHK0_LIMPI</name>
<keyword evidence="2" id="KW-0472">Membrane</keyword>
<evidence type="ECO:0000256" key="2">
    <source>
        <dbReference type="SAM" id="Phobius"/>
    </source>
</evidence>
<feature type="compositionally biased region" description="Basic and acidic residues" evidence="1">
    <location>
        <begin position="1"/>
        <end position="10"/>
    </location>
</feature>
<evidence type="ECO:0008006" key="5">
    <source>
        <dbReference type="Google" id="ProtNLM"/>
    </source>
</evidence>
<feature type="transmembrane region" description="Helical" evidence="2">
    <location>
        <begin position="33"/>
        <end position="55"/>
    </location>
</feature>